<dbReference type="RefSeq" id="WP_108604248.1">
    <property type="nucleotide sequence ID" value="NZ_CP026604.1"/>
</dbReference>
<dbReference type="Gene3D" id="3.30.70.100">
    <property type="match status" value="1"/>
</dbReference>
<dbReference type="SUPFAM" id="SSF54909">
    <property type="entry name" value="Dimeric alpha+beta barrel"/>
    <property type="match status" value="1"/>
</dbReference>
<evidence type="ECO:0000313" key="2">
    <source>
        <dbReference type="EMBL" id="AWB68183.1"/>
    </source>
</evidence>
<gene>
    <name evidence="2" type="ORF">C2869_17955</name>
</gene>
<proteinExistence type="predicted"/>
<evidence type="ECO:0000259" key="1">
    <source>
        <dbReference type="Pfam" id="PF07045"/>
    </source>
</evidence>
<organism evidence="2 3">
    <name type="scientific">Saccharobesus litoralis</name>
    <dbReference type="NCBI Taxonomy" id="2172099"/>
    <lineage>
        <taxon>Bacteria</taxon>
        <taxon>Pseudomonadati</taxon>
        <taxon>Pseudomonadota</taxon>
        <taxon>Gammaproteobacteria</taxon>
        <taxon>Alteromonadales</taxon>
        <taxon>Alteromonadaceae</taxon>
        <taxon>Saccharobesus</taxon>
    </lineage>
</organism>
<protein>
    <submittedName>
        <fullName evidence="2">DUF1330 domain-containing protein</fullName>
    </submittedName>
</protein>
<dbReference type="Proteomes" id="UP000244441">
    <property type="component" value="Chromosome"/>
</dbReference>
<sequence>MSKGYWIVRADVTDMEKFKQYIAKTPAALAKFGGNFLARAGTHEVVEGSTRSRNSLIEFPSYQAALECWQSDDYQQARALRLGGAQLDIVIIEGC</sequence>
<keyword evidence="3" id="KW-1185">Reference proteome</keyword>
<dbReference type="EMBL" id="CP026604">
    <property type="protein sequence ID" value="AWB68183.1"/>
    <property type="molecule type" value="Genomic_DNA"/>
</dbReference>
<reference evidence="2 3" key="1">
    <citation type="submission" date="2018-01" db="EMBL/GenBank/DDBJ databases">
        <title>Genome sequence of a Cantenovulum-like bacteria.</title>
        <authorList>
            <person name="Tan W.R."/>
            <person name="Lau N.-S."/>
            <person name="Go F."/>
            <person name="Amirul A.-A.A."/>
        </authorList>
    </citation>
    <scope>NUCLEOTIDE SEQUENCE [LARGE SCALE GENOMIC DNA]</scope>
    <source>
        <strain evidence="2 3">CCB-QB4</strain>
    </source>
</reference>
<dbReference type="Pfam" id="PF07045">
    <property type="entry name" value="DUF1330"/>
    <property type="match status" value="1"/>
</dbReference>
<dbReference type="InterPro" id="IPR011008">
    <property type="entry name" value="Dimeric_a/b-barrel"/>
</dbReference>
<name>A0A2S0VVH6_9ALTE</name>
<evidence type="ECO:0000313" key="3">
    <source>
        <dbReference type="Proteomes" id="UP000244441"/>
    </source>
</evidence>
<dbReference type="AlphaFoldDB" id="A0A2S0VVH6"/>
<dbReference type="OrthoDB" id="9806380at2"/>
<accession>A0A2S0VVH6</accession>
<dbReference type="InterPro" id="IPR010753">
    <property type="entry name" value="DUF1330"/>
</dbReference>
<feature type="domain" description="DUF1330" evidence="1">
    <location>
        <begin position="3"/>
        <end position="95"/>
    </location>
</feature>
<dbReference type="PANTHER" id="PTHR41521">
    <property type="match status" value="1"/>
</dbReference>
<dbReference type="PANTHER" id="PTHR41521:SF4">
    <property type="entry name" value="BLR0684 PROTEIN"/>
    <property type="match status" value="1"/>
</dbReference>
<dbReference type="KEGG" id="cate:C2869_17955"/>